<evidence type="ECO:0000256" key="5">
    <source>
        <dbReference type="ARBA" id="ARBA00022729"/>
    </source>
</evidence>
<dbReference type="EMBL" id="PDCK01000042">
    <property type="protein sequence ID" value="PRQ36914.1"/>
    <property type="molecule type" value="Genomic_DNA"/>
</dbReference>
<dbReference type="InterPro" id="IPR010264">
    <property type="entry name" value="Self-incomp_S1"/>
</dbReference>
<comment type="caution">
    <text evidence="7">The sequence shown here is derived from an EMBL/GenBank/DDBJ whole genome shotgun (WGS) entry which is preliminary data.</text>
</comment>
<evidence type="ECO:0000313" key="8">
    <source>
        <dbReference type="Proteomes" id="UP000238479"/>
    </source>
</evidence>
<evidence type="ECO:0000256" key="3">
    <source>
        <dbReference type="ARBA" id="ARBA00022471"/>
    </source>
</evidence>
<dbReference type="OMA" id="CFPWNDQ"/>
<keyword evidence="5 6" id="KW-0732">Signal</keyword>
<accession>A0A2P6QRW2</accession>
<evidence type="ECO:0000256" key="6">
    <source>
        <dbReference type="RuleBase" id="RU367044"/>
    </source>
</evidence>
<evidence type="ECO:0000313" key="7">
    <source>
        <dbReference type="EMBL" id="PRQ36914.1"/>
    </source>
</evidence>
<reference evidence="7 8" key="1">
    <citation type="journal article" date="2018" name="Nat. Genet.">
        <title>The Rosa genome provides new insights in the design of modern roses.</title>
        <authorList>
            <person name="Bendahmane M."/>
        </authorList>
    </citation>
    <scope>NUCLEOTIDE SEQUENCE [LARGE SCALE GENOMIC DNA]</scope>
    <source>
        <strain evidence="8">cv. Old Blush</strain>
    </source>
</reference>
<dbReference type="Pfam" id="PF05938">
    <property type="entry name" value="Self-incomp_S1"/>
    <property type="match status" value="1"/>
</dbReference>
<dbReference type="GO" id="GO:0005576">
    <property type="term" value="C:extracellular region"/>
    <property type="evidence" value="ECO:0007669"/>
    <property type="project" value="UniProtKB-SubCell"/>
</dbReference>
<evidence type="ECO:0000256" key="1">
    <source>
        <dbReference type="ARBA" id="ARBA00004613"/>
    </source>
</evidence>
<dbReference type="Proteomes" id="UP000238479">
    <property type="component" value="Chromosome 4"/>
</dbReference>
<name>A0A2P6QRW2_ROSCH</name>
<gene>
    <name evidence="7" type="ORF">RchiOBHm_Chr4g0396771</name>
</gene>
<comment type="similarity">
    <text evidence="2 6">Belongs to the plant self-incompatibility (S1) protein family.</text>
</comment>
<dbReference type="PANTHER" id="PTHR31232">
    <property type="match status" value="1"/>
</dbReference>
<proteinExistence type="inferred from homology"/>
<comment type="subcellular location">
    <subcellularLocation>
        <location evidence="1 6">Secreted</location>
    </subcellularLocation>
</comment>
<feature type="signal peptide" evidence="6">
    <location>
        <begin position="1"/>
        <end position="24"/>
    </location>
</feature>
<keyword evidence="8" id="KW-1185">Reference proteome</keyword>
<feature type="chain" id="PRO_5025091421" description="S-protein homolog" evidence="6">
    <location>
        <begin position="25"/>
        <end position="134"/>
    </location>
</feature>
<dbReference type="GO" id="GO:0060320">
    <property type="term" value="P:rejection of self pollen"/>
    <property type="evidence" value="ECO:0007669"/>
    <property type="project" value="UniProtKB-KW"/>
</dbReference>
<dbReference type="Gramene" id="PRQ36914">
    <property type="protein sequence ID" value="PRQ36914"/>
    <property type="gene ID" value="RchiOBHm_Chr4g0396771"/>
</dbReference>
<dbReference type="AlphaFoldDB" id="A0A2P6QRW2"/>
<protein>
    <recommendedName>
        <fullName evidence="6">S-protein homolog</fullName>
    </recommendedName>
</protein>
<keyword evidence="3 6" id="KW-0713">Self-incompatibility</keyword>
<organism evidence="7 8">
    <name type="scientific">Rosa chinensis</name>
    <name type="common">China rose</name>
    <dbReference type="NCBI Taxonomy" id="74649"/>
    <lineage>
        <taxon>Eukaryota</taxon>
        <taxon>Viridiplantae</taxon>
        <taxon>Streptophyta</taxon>
        <taxon>Embryophyta</taxon>
        <taxon>Tracheophyta</taxon>
        <taxon>Spermatophyta</taxon>
        <taxon>Magnoliopsida</taxon>
        <taxon>eudicotyledons</taxon>
        <taxon>Gunneridae</taxon>
        <taxon>Pentapetalae</taxon>
        <taxon>rosids</taxon>
        <taxon>fabids</taxon>
        <taxon>Rosales</taxon>
        <taxon>Rosaceae</taxon>
        <taxon>Rosoideae</taxon>
        <taxon>Rosoideae incertae sedis</taxon>
        <taxon>Rosa</taxon>
    </lineage>
</organism>
<dbReference type="PANTHER" id="PTHR31232:SF149">
    <property type="entry name" value="S-PROTEIN HOMOLOG"/>
    <property type="match status" value="1"/>
</dbReference>
<evidence type="ECO:0000256" key="2">
    <source>
        <dbReference type="ARBA" id="ARBA00005581"/>
    </source>
</evidence>
<evidence type="ECO:0000256" key="4">
    <source>
        <dbReference type="ARBA" id="ARBA00022525"/>
    </source>
</evidence>
<sequence>MSLYNIRIEFLLMLLFFSLTMCSASIFGRVHVKISNELGQGLVLNLHCKSRDDDLGSHALPIHGSFQFSFRPSVIRTTIFTCSFQWNGGYHVAEIYNHDRDRCRNCTWSIIPSGPWLYNFDTKKSYCYLWPQKG</sequence>
<keyword evidence="4 6" id="KW-0964">Secreted</keyword>